<dbReference type="WBParaSite" id="Hba_01412">
    <property type="protein sequence ID" value="Hba_01412"/>
    <property type="gene ID" value="Hba_01412"/>
</dbReference>
<keyword evidence="1" id="KW-1185">Reference proteome</keyword>
<name>A0A1I7W9R7_HETBA</name>
<dbReference type="AlphaFoldDB" id="A0A1I7W9R7"/>
<sequence>MAAHGKDFLVKVFGPKAKGELNDLGGVDKVAVALSRSFTSFIQLPFILIF</sequence>
<evidence type="ECO:0000313" key="1">
    <source>
        <dbReference type="Proteomes" id="UP000095283"/>
    </source>
</evidence>
<organism evidence="1 2">
    <name type="scientific">Heterorhabditis bacteriophora</name>
    <name type="common">Entomopathogenic nematode worm</name>
    <dbReference type="NCBI Taxonomy" id="37862"/>
    <lineage>
        <taxon>Eukaryota</taxon>
        <taxon>Metazoa</taxon>
        <taxon>Ecdysozoa</taxon>
        <taxon>Nematoda</taxon>
        <taxon>Chromadorea</taxon>
        <taxon>Rhabditida</taxon>
        <taxon>Rhabditina</taxon>
        <taxon>Rhabditomorpha</taxon>
        <taxon>Strongyloidea</taxon>
        <taxon>Heterorhabditidae</taxon>
        <taxon>Heterorhabditis</taxon>
    </lineage>
</organism>
<evidence type="ECO:0000313" key="2">
    <source>
        <dbReference type="WBParaSite" id="Hba_01412"/>
    </source>
</evidence>
<accession>A0A1I7W9R7</accession>
<proteinExistence type="predicted"/>
<reference evidence="2" key="1">
    <citation type="submission" date="2016-11" db="UniProtKB">
        <authorList>
            <consortium name="WormBaseParasite"/>
        </authorList>
    </citation>
    <scope>IDENTIFICATION</scope>
</reference>
<protein>
    <submittedName>
        <fullName evidence="2">Vesicle-fusing ATPase</fullName>
    </submittedName>
</protein>
<dbReference type="Proteomes" id="UP000095283">
    <property type="component" value="Unplaced"/>
</dbReference>